<evidence type="ECO:0000256" key="5">
    <source>
        <dbReference type="ARBA" id="ARBA00022729"/>
    </source>
</evidence>
<keyword evidence="6 11" id="KW-0798">TonB box</keyword>
<keyword evidence="5" id="KW-0732">Signal</keyword>
<dbReference type="Pfam" id="PF07715">
    <property type="entry name" value="Plug"/>
    <property type="match status" value="1"/>
</dbReference>
<dbReference type="InterPro" id="IPR039426">
    <property type="entry name" value="TonB-dep_rcpt-like"/>
</dbReference>
<dbReference type="Proteomes" id="UP000093186">
    <property type="component" value="Unassembled WGS sequence"/>
</dbReference>
<dbReference type="InterPro" id="IPR012910">
    <property type="entry name" value="Plug_dom"/>
</dbReference>
<dbReference type="InterPro" id="IPR008969">
    <property type="entry name" value="CarboxyPept-like_regulatory"/>
</dbReference>
<evidence type="ECO:0000256" key="9">
    <source>
        <dbReference type="ARBA" id="ARBA00023237"/>
    </source>
</evidence>
<keyword evidence="3 10" id="KW-1134">Transmembrane beta strand</keyword>
<dbReference type="AlphaFoldDB" id="A0A1B9Y317"/>
<evidence type="ECO:0000256" key="7">
    <source>
        <dbReference type="ARBA" id="ARBA00023136"/>
    </source>
</evidence>
<keyword evidence="9 10" id="KW-0998">Cell outer membrane</keyword>
<dbReference type="InterPro" id="IPR036942">
    <property type="entry name" value="Beta-barrel_TonB_sf"/>
</dbReference>
<feature type="domain" description="TonB-dependent receptor-like beta-barrel" evidence="12">
    <location>
        <begin position="248"/>
        <end position="747"/>
    </location>
</feature>
<evidence type="ECO:0000256" key="1">
    <source>
        <dbReference type="ARBA" id="ARBA00004571"/>
    </source>
</evidence>
<protein>
    <submittedName>
        <fullName evidence="14">Cobalamin receptor protein</fullName>
    </submittedName>
</protein>
<dbReference type="EMBL" id="MAKX01000001">
    <property type="protein sequence ID" value="OCK44187.1"/>
    <property type="molecule type" value="Genomic_DNA"/>
</dbReference>
<dbReference type="PANTHER" id="PTHR30069:SF29">
    <property type="entry name" value="HEMOGLOBIN AND HEMOGLOBIN-HAPTOGLOBIN-BINDING PROTEIN 1-RELATED"/>
    <property type="match status" value="1"/>
</dbReference>
<keyword evidence="8 14" id="KW-0675">Receptor</keyword>
<dbReference type="PROSITE" id="PS52016">
    <property type="entry name" value="TONB_DEPENDENT_REC_3"/>
    <property type="match status" value="1"/>
</dbReference>
<organism evidence="14 15">
    <name type="scientific">Tenacibaculum soleae</name>
    <dbReference type="NCBI Taxonomy" id="447689"/>
    <lineage>
        <taxon>Bacteria</taxon>
        <taxon>Pseudomonadati</taxon>
        <taxon>Bacteroidota</taxon>
        <taxon>Flavobacteriia</taxon>
        <taxon>Flavobacteriales</taxon>
        <taxon>Flavobacteriaceae</taxon>
        <taxon>Tenacibaculum</taxon>
    </lineage>
</organism>
<keyword evidence="2 10" id="KW-0813">Transport</keyword>
<dbReference type="Pfam" id="PF00593">
    <property type="entry name" value="TonB_dep_Rec_b-barrel"/>
    <property type="match status" value="1"/>
</dbReference>
<sequence>MKVVKLILFCLVNNYVYSQNKSITGIVTDDKEIPLTGAHIQILKLNKGTITNKNGAFYFNKLSETNYTLEISFIGFETSYIKVNTSKENKIKIGLIPEKNQLNEIAITSKSKTQQKRESTANVSIVKMKKFRERNTNTSDIVKQIPGVNIRQTGGFGSNAKIYVNGMTGKSIPFFIDGIPLSYFGSGLGLNALPASLIDQIEVYKGVVPVNLGADALGGGVSIITRKSYSDYLDASYSAGSFNSHKVNLNGQFVNTNKNWIFGVHSFYNHSDNDYKVNVEIPDEFGNPKPATVKRFHDNFSNYLLNFYTGVYDKNYADRLIFNIRYSGLKDDIQHNAIMAQPYGEVTYDEATIGTSLEYEKKEILNNTDIKWYTAYNNTKSNFIDTSLNIYTWDGKVFGQRTDGGEISTSRNNLKFTSQNFLNRINIKYSPWLKGNFTLNIFSAWSKRIGKDPIAAEFYGEDFFANPTRLLKNATGLAYEHNFSRNFTTYTGVKHFWMNANGYAIQNLKYIPNEQKATNFGFLQSLRYRFSKKFLVKSSYEYATRLPDEIELFGNFTLVKPNPFLKPEQSHNLNVGFQLNSKKINWDTNLFYRNTNNVIWLRTSKFYAQYKNLLKSRTLGIDTEIRYRPFKTLDIKANATYQDLRNRSSKSTTGAVNNRYFNARLPNTPYLFGNGEIRYHRKKFLSTKNNISFWWSANYVNEFYLYWAVDGNKDFKNIIPSQFTQNLGVTISHPSNHWAVTSEITNIFDKKVFDNFSAQRPGRAFSITLRTFIK</sequence>
<accession>A0A1B9Y317</accession>
<evidence type="ECO:0000256" key="4">
    <source>
        <dbReference type="ARBA" id="ARBA00022692"/>
    </source>
</evidence>
<dbReference type="SUPFAM" id="SSF49464">
    <property type="entry name" value="Carboxypeptidase regulatory domain-like"/>
    <property type="match status" value="1"/>
</dbReference>
<keyword evidence="7 10" id="KW-0472">Membrane</keyword>
<evidence type="ECO:0000259" key="12">
    <source>
        <dbReference type="Pfam" id="PF00593"/>
    </source>
</evidence>
<proteinExistence type="inferred from homology"/>
<dbReference type="GO" id="GO:0044718">
    <property type="term" value="P:siderophore transmembrane transport"/>
    <property type="evidence" value="ECO:0007669"/>
    <property type="project" value="TreeGrafter"/>
</dbReference>
<name>A0A1B9Y317_9FLAO</name>
<evidence type="ECO:0000259" key="13">
    <source>
        <dbReference type="Pfam" id="PF07715"/>
    </source>
</evidence>
<feature type="domain" description="TonB-dependent receptor plug" evidence="13">
    <location>
        <begin position="116"/>
        <end position="219"/>
    </location>
</feature>
<dbReference type="Gene3D" id="2.170.130.10">
    <property type="entry name" value="TonB-dependent receptor, plug domain"/>
    <property type="match status" value="1"/>
</dbReference>
<dbReference type="SUPFAM" id="SSF56935">
    <property type="entry name" value="Porins"/>
    <property type="match status" value="1"/>
</dbReference>
<comment type="similarity">
    <text evidence="10 11">Belongs to the TonB-dependent receptor family.</text>
</comment>
<dbReference type="InterPro" id="IPR037066">
    <property type="entry name" value="Plug_dom_sf"/>
</dbReference>
<dbReference type="InterPro" id="IPR000531">
    <property type="entry name" value="Beta-barrel_TonB"/>
</dbReference>
<keyword evidence="15" id="KW-1185">Reference proteome</keyword>
<evidence type="ECO:0000256" key="8">
    <source>
        <dbReference type="ARBA" id="ARBA00023170"/>
    </source>
</evidence>
<dbReference type="RefSeq" id="WP_068703318.1">
    <property type="nucleotide sequence ID" value="NZ_MAKX01000001.1"/>
</dbReference>
<dbReference type="GO" id="GO:0015344">
    <property type="term" value="F:siderophore uptake transmembrane transporter activity"/>
    <property type="evidence" value="ECO:0007669"/>
    <property type="project" value="TreeGrafter"/>
</dbReference>
<reference evidence="14 15" key="1">
    <citation type="submission" date="2016-06" db="EMBL/GenBank/DDBJ databases">
        <title>Draft Genome Sequence of Tenacibaculum soleae UCD-KL19.</title>
        <authorList>
            <person name="Eisen J.A."/>
            <person name="Coil D.A."/>
            <person name="Lujan K.M."/>
        </authorList>
    </citation>
    <scope>NUCLEOTIDE SEQUENCE [LARGE SCALE GENOMIC DNA]</scope>
    <source>
        <strain evidence="14 15">UCD-KL19</strain>
    </source>
</reference>
<dbReference type="OrthoDB" id="9812892at2"/>
<evidence type="ECO:0000256" key="10">
    <source>
        <dbReference type="PROSITE-ProRule" id="PRU01360"/>
    </source>
</evidence>
<comment type="caution">
    <text evidence="14">The sequence shown here is derived from an EMBL/GenBank/DDBJ whole genome shotgun (WGS) entry which is preliminary data.</text>
</comment>
<evidence type="ECO:0000256" key="6">
    <source>
        <dbReference type="ARBA" id="ARBA00023077"/>
    </source>
</evidence>
<comment type="subcellular location">
    <subcellularLocation>
        <location evidence="1 10">Cell outer membrane</location>
        <topology evidence="1 10">Multi-pass membrane protein</topology>
    </subcellularLocation>
</comment>
<keyword evidence="4 10" id="KW-0812">Transmembrane</keyword>
<dbReference type="Gene3D" id="2.60.40.1120">
    <property type="entry name" value="Carboxypeptidase-like, regulatory domain"/>
    <property type="match status" value="1"/>
</dbReference>
<dbReference type="Pfam" id="PF13715">
    <property type="entry name" value="CarbopepD_reg_2"/>
    <property type="match status" value="1"/>
</dbReference>
<dbReference type="PANTHER" id="PTHR30069">
    <property type="entry name" value="TONB-DEPENDENT OUTER MEMBRANE RECEPTOR"/>
    <property type="match status" value="1"/>
</dbReference>
<evidence type="ECO:0000256" key="3">
    <source>
        <dbReference type="ARBA" id="ARBA00022452"/>
    </source>
</evidence>
<evidence type="ECO:0000313" key="14">
    <source>
        <dbReference type="EMBL" id="OCK44187.1"/>
    </source>
</evidence>
<evidence type="ECO:0000313" key="15">
    <source>
        <dbReference type="Proteomes" id="UP000093186"/>
    </source>
</evidence>
<evidence type="ECO:0000256" key="2">
    <source>
        <dbReference type="ARBA" id="ARBA00022448"/>
    </source>
</evidence>
<dbReference type="Gene3D" id="2.40.170.20">
    <property type="entry name" value="TonB-dependent receptor, beta-barrel domain"/>
    <property type="match status" value="1"/>
</dbReference>
<dbReference type="STRING" id="447689.BA195_05750"/>
<dbReference type="GO" id="GO:0009279">
    <property type="term" value="C:cell outer membrane"/>
    <property type="evidence" value="ECO:0007669"/>
    <property type="project" value="UniProtKB-SubCell"/>
</dbReference>
<gene>
    <name evidence="14" type="ORF">BA195_05750</name>
</gene>
<evidence type="ECO:0000256" key="11">
    <source>
        <dbReference type="RuleBase" id="RU003357"/>
    </source>
</evidence>